<dbReference type="Gene3D" id="3.40.190.290">
    <property type="match status" value="1"/>
</dbReference>
<dbReference type="InterPro" id="IPR036390">
    <property type="entry name" value="WH_DNA-bd_sf"/>
</dbReference>
<dbReference type="Pfam" id="PF00126">
    <property type="entry name" value="HTH_1"/>
    <property type="match status" value="1"/>
</dbReference>
<dbReference type="Pfam" id="PF03466">
    <property type="entry name" value="LysR_substrate"/>
    <property type="match status" value="1"/>
</dbReference>
<dbReference type="OrthoDB" id="6621862at2"/>
<dbReference type="AlphaFoldDB" id="A0A1S8CIH8"/>
<dbReference type="PROSITE" id="PS50931">
    <property type="entry name" value="HTH_LYSR"/>
    <property type="match status" value="1"/>
</dbReference>
<dbReference type="Gene3D" id="1.10.10.10">
    <property type="entry name" value="Winged helix-like DNA-binding domain superfamily/Winged helix DNA-binding domain"/>
    <property type="match status" value="1"/>
</dbReference>
<dbReference type="RefSeq" id="WP_076942669.1">
    <property type="nucleotide sequence ID" value="NZ_MOXD01000006.1"/>
</dbReference>
<evidence type="ECO:0000259" key="5">
    <source>
        <dbReference type="PROSITE" id="PS50931"/>
    </source>
</evidence>
<keyword evidence="7" id="KW-1185">Reference proteome</keyword>
<protein>
    <submittedName>
        <fullName evidence="6">LysR family transcriptional regulator</fullName>
    </submittedName>
</protein>
<organism evidence="6 7">
    <name type="scientific">Serratia oryzae</name>
    <dbReference type="NCBI Taxonomy" id="2034155"/>
    <lineage>
        <taxon>Bacteria</taxon>
        <taxon>Pseudomonadati</taxon>
        <taxon>Pseudomonadota</taxon>
        <taxon>Gammaproteobacteria</taxon>
        <taxon>Enterobacterales</taxon>
        <taxon>Yersiniaceae</taxon>
        <taxon>Serratia</taxon>
    </lineage>
</organism>
<reference evidence="6 7" key="1">
    <citation type="submission" date="2016-11" db="EMBL/GenBank/DDBJ databases">
        <title>Rahnella oryzae sp. nov., isolated from rice root.</title>
        <authorList>
            <person name="Zhang X.-X."/>
            <person name="Zhang J."/>
        </authorList>
    </citation>
    <scope>NUCLEOTIDE SEQUENCE [LARGE SCALE GENOMIC DNA]</scope>
    <source>
        <strain evidence="6 7">J11-6</strain>
    </source>
</reference>
<keyword evidence="4" id="KW-0804">Transcription</keyword>
<dbReference type="InterPro" id="IPR000847">
    <property type="entry name" value="LysR_HTH_N"/>
</dbReference>
<gene>
    <name evidence="6" type="ORF">BMI79_13225</name>
</gene>
<comment type="similarity">
    <text evidence="1">Belongs to the LysR transcriptional regulatory family.</text>
</comment>
<evidence type="ECO:0000256" key="2">
    <source>
        <dbReference type="ARBA" id="ARBA00023015"/>
    </source>
</evidence>
<comment type="caution">
    <text evidence="6">The sequence shown here is derived from an EMBL/GenBank/DDBJ whole genome shotgun (WGS) entry which is preliminary data.</text>
</comment>
<evidence type="ECO:0000256" key="3">
    <source>
        <dbReference type="ARBA" id="ARBA00023125"/>
    </source>
</evidence>
<dbReference type="SUPFAM" id="SSF53850">
    <property type="entry name" value="Periplasmic binding protein-like II"/>
    <property type="match status" value="1"/>
</dbReference>
<keyword evidence="2" id="KW-0805">Transcription regulation</keyword>
<dbReference type="STRING" id="2034155.BMI79_13225"/>
<keyword evidence="3" id="KW-0238">DNA-binding</keyword>
<dbReference type="Proteomes" id="UP000216021">
    <property type="component" value="Unassembled WGS sequence"/>
</dbReference>
<dbReference type="InterPro" id="IPR036388">
    <property type="entry name" value="WH-like_DNA-bd_sf"/>
</dbReference>
<sequence length="307" mass="34333">MPYLPKINHLKAFEAIILHGSIRAAAKALNQTQPGITRTLRELETTLDATLMVRGTRGIVLTDAGRVFEARMKLVLYELERAVDEIKQINQSQHGTVSFGCSHLKTLRIIPSVMQRINKTYPKAQISLYEGQQSELLPSLRVGRLDFFIGIISEEISVGEFVEEPLMTCPFGVVARKGHPLANCTSLAELRNAKWYLPVADAGYYSHLEALLFPTGKGPENVVFKGDSFAVGERLVLEADYLVIAPLAMLDIDFMSKLFCSIPVKEKFPDGQYSLLYRQDASLTPLAKHLINELRIECSKQVVQKRS</sequence>
<dbReference type="PANTHER" id="PTHR30419:SF7">
    <property type="entry name" value="HTH-TYPE TRANSCRIPTIONAL REGULATOR TDCA"/>
    <property type="match status" value="1"/>
</dbReference>
<evidence type="ECO:0000256" key="1">
    <source>
        <dbReference type="ARBA" id="ARBA00009437"/>
    </source>
</evidence>
<dbReference type="InterPro" id="IPR005119">
    <property type="entry name" value="LysR_subst-bd"/>
</dbReference>
<proteinExistence type="inferred from homology"/>
<dbReference type="InterPro" id="IPR050950">
    <property type="entry name" value="HTH-type_LysR_regulators"/>
</dbReference>
<evidence type="ECO:0000313" key="6">
    <source>
        <dbReference type="EMBL" id="OMQ22463.1"/>
    </source>
</evidence>
<dbReference type="GO" id="GO:0003700">
    <property type="term" value="F:DNA-binding transcription factor activity"/>
    <property type="evidence" value="ECO:0007669"/>
    <property type="project" value="InterPro"/>
</dbReference>
<dbReference type="GO" id="GO:0003677">
    <property type="term" value="F:DNA binding"/>
    <property type="evidence" value="ECO:0007669"/>
    <property type="project" value="UniProtKB-KW"/>
</dbReference>
<dbReference type="GO" id="GO:0005829">
    <property type="term" value="C:cytosol"/>
    <property type="evidence" value="ECO:0007669"/>
    <property type="project" value="TreeGrafter"/>
</dbReference>
<dbReference type="PANTHER" id="PTHR30419">
    <property type="entry name" value="HTH-TYPE TRANSCRIPTIONAL REGULATOR YBHD"/>
    <property type="match status" value="1"/>
</dbReference>
<accession>A0A1S8CIH8</accession>
<evidence type="ECO:0000256" key="4">
    <source>
        <dbReference type="ARBA" id="ARBA00023163"/>
    </source>
</evidence>
<evidence type="ECO:0000313" key="7">
    <source>
        <dbReference type="Proteomes" id="UP000216021"/>
    </source>
</evidence>
<name>A0A1S8CIH8_9GAMM</name>
<dbReference type="SUPFAM" id="SSF46785">
    <property type="entry name" value="Winged helix' DNA-binding domain"/>
    <property type="match status" value="1"/>
</dbReference>
<feature type="domain" description="HTH lysR-type" evidence="5">
    <location>
        <begin position="5"/>
        <end position="62"/>
    </location>
</feature>
<dbReference type="EMBL" id="MOXD01000006">
    <property type="protein sequence ID" value="OMQ22463.1"/>
    <property type="molecule type" value="Genomic_DNA"/>
</dbReference>